<evidence type="ECO:0000256" key="8">
    <source>
        <dbReference type="SAM" id="Phobius"/>
    </source>
</evidence>
<feature type="region of interest" description="Disordered" evidence="7">
    <location>
        <begin position="326"/>
        <end position="371"/>
    </location>
</feature>
<protein>
    <submittedName>
        <fullName evidence="10">Putative integral membrane protein</fullName>
    </submittedName>
</protein>
<feature type="transmembrane region" description="Helical" evidence="8">
    <location>
        <begin position="296"/>
        <end position="315"/>
    </location>
</feature>
<gene>
    <name evidence="10" type="primary">ybiF</name>
</gene>
<evidence type="ECO:0000256" key="2">
    <source>
        <dbReference type="ARBA" id="ARBA00007362"/>
    </source>
</evidence>
<feature type="transmembrane region" description="Helical" evidence="8">
    <location>
        <begin position="209"/>
        <end position="227"/>
    </location>
</feature>
<feature type="transmembrane region" description="Helical" evidence="8">
    <location>
        <begin position="128"/>
        <end position="148"/>
    </location>
</feature>
<dbReference type="EMBL" id="GU384160">
    <property type="protein sequence ID" value="ADC52858.1"/>
    <property type="molecule type" value="Genomic_DNA"/>
</dbReference>
<keyword evidence="5 8" id="KW-1133">Transmembrane helix</keyword>
<feature type="region of interest" description="Disordered" evidence="7">
    <location>
        <begin position="1"/>
        <end position="27"/>
    </location>
</feature>
<comment type="subcellular location">
    <subcellularLocation>
        <location evidence="1">Cell membrane</location>
        <topology evidence="1">Multi-pass membrane protein</topology>
    </subcellularLocation>
</comment>
<feature type="compositionally biased region" description="Basic and acidic residues" evidence="7">
    <location>
        <begin position="362"/>
        <end position="371"/>
    </location>
</feature>
<keyword evidence="3" id="KW-1003">Cell membrane</keyword>
<dbReference type="AlphaFoldDB" id="D3Y194"/>
<dbReference type="InterPro" id="IPR051258">
    <property type="entry name" value="Diverse_Substrate_Transporter"/>
</dbReference>
<evidence type="ECO:0000256" key="5">
    <source>
        <dbReference type="ARBA" id="ARBA00022989"/>
    </source>
</evidence>
<accession>D3Y194</accession>
<comment type="similarity">
    <text evidence="2">Belongs to the EamA transporter family.</text>
</comment>
<keyword evidence="4 8" id="KW-0812">Transmembrane</keyword>
<keyword evidence="6 8" id="KW-0472">Membrane</keyword>
<sequence length="371" mass="37488">MTSPAAYKNHGPGAPMPGPRTADGEMQQRSVDQGFSAVAGKVPAPCLVLAGVSGIQFGAALAPSAYPQAGAAGVVFLRLLIAGLILCVLWRPRRQALKSAKGAWKTVLAAGTLLAGHHIAFFEAVDHIPLGIVATIEFLGPFAIALAGSRRALDLLPGCLAAGGVLLLSGGGSTSLPAVGLALAAGAAGCWAGYILVSARMATRLSGGQGLAVAIAWAALLSAPYGIARAGSGLLDPHVLWVAAVVAVVSSVLPYSLNLEALRRIPPRVFGVLTSLEPAAGALFGLLVLGQRLDRYQWLGIAAVACASIAATYLGPGKRRISRVRATSGSLTSHRSADGGCGRARAPQPGAISRLAAGPRRTPGEPDNHGG</sequence>
<evidence type="ECO:0000256" key="6">
    <source>
        <dbReference type="ARBA" id="ARBA00023136"/>
    </source>
</evidence>
<evidence type="ECO:0000256" key="4">
    <source>
        <dbReference type="ARBA" id="ARBA00022692"/>
    </source>
</evidence>
<feature type="transmembrane region" description="Helical" evidence="8">
    <location>
        <begin position="69"/>
        <end position="90"/>
    </location>
</feature>
<feature type="transmembrane region" description="Helical" evidence="8">
    <location>
        <begin position="239"/>
        <end position="257"/>
    </location>
</feature>
<dbReference type="PANTHER" id="PTHR42920:SF5">
    <property type="entry name" value="EAMA DOMAIN-CONTAINING PROTEIN"/>
    <property type="match status" value="1"/>
</dbReference>
<dbReference type="Pfam" id="PF00892">
    <property type="entry name" value="EamA"/>
    <property type="match status" value="1"/>
</dbReference>
<reference evidence="10" key="1">
    <citation type="journal article" date="2010" name="Environ. Microbiol.">
        <title>Coevolution of antibiotic production and counter-resistance in soil bacteria.</title>
        <authorList>
            <person name="Laskaris P."/>
            <person name="Tolba S."/>
            <person name="Calvo-Bado L."/>
            <person name="Wellington L."/>
        </authorList>
    </citation>
    <scope>NUCLEOTIDE SEQUENCE</scope>
    <source>
        <strain evidence="10">CR50</strain>
    </source>
</reference>
<dbReference type="SUPFAM" id="SSF103481">
    <property type="entry name" value="Multidrug resistance efflux transporter EmrE"/>
    <property type="match status" value="2"/>
</dbReference>
<organism evidence="10">
    <name type="scientific">Streptomyces platensis</name>
    <dbReference type="NCBI Taxonomy" id="58346"/>
    <lineage>
        <taxon>Bacteria</taxon>
        <taxon>Bacillati</taxon>
        <taxon>Actinomycetota</taxon>
        <taxon>Actinomycetes</taxon>
        <taxon>Kitasatosporales</taxon>
        <taxon>Streptomycetaceae</taxon>
        <taxon>Streptomyces</taxon>
    </lineage>
</organism>
<feature type="domain" description="EamA" evidence="9">
    <location>
        <begin position="180"/>
        <end position="309"/>
    </location>
</feature>
<evidence type="ECO:0000259" key="9">
    <source>
        <dbReference type="Pfam" id="PF00892"/>
    </source>
</evidence>
<evidence type="ECO:0000256" key="1">
    <source>
        <dbReference type="ARBA" id="ARBA00004651"/>
    </source>
</evidence>
<name>D3Y194_STRPT</name>
<feature type="transmembrane region" description="Helical" evidence="8">
    <location>
        <begin position="269"/>
        <end position="290"/>
    </location>
</feature>
<proteinExistence type="inferred from homology"/>
<evidence type="ECO:0000313" key="10">
    <source>
        <dbReference type="EMBL" id="ADC52858.1"/>
    </source>
</evidence>
<dbReference type="InterPro" id="IPR000620">
    <property type="entry name" value="EamA_dom"/>
</dbReference>
<feature type="transmembrane region" description="Helical" evidence="8">
    <location>
        <begin position="155"/>
        <end position="172"/>
    </location>
</feature>
<evidence type="ECO:0000256" key="3">
    <source>
        <dbReference type="ARBA" id="ARBA00022475"/>
    </source>
</evidence>
<dbReference type="PANTHER" id="PTHR42920">
    <property type="entry name" value="OS03G0707200 PROTEIN-RELATED"/>
    <property type="match status" value="1"/>
</dbReference>
<feature type="transmembrane region" description="Helical" evidence="8">
    <location>
        <begin position="178"/>
        <end position="197"/>
    </location>
</feature>
<feature type="transmembrane region" description="Helical" evidence="8">
    <location>
        <begin position="102"/>
        <end position="122"/>
    </location>
</feature>
<evidence type="ECO:0000256" key="7">
    <source>
        <dbReference type="SAM" id="MobiDB-lite"/>
    </source>
</evidence>
<dbReference type="InterPro" id="IPR037185">
    <property type="entry name" value="EmrE-like"/>
</dbReference>
<dbReference type="GO" id="GO:0005886">
    <property type="term" value="C:plasma membrane"/>
    <property type="evidence" value="ECO:0007669"/>
    <property type="project" value="UniProtKB-SubCell"/>
</dbReference>